<evidence type="ECO:0000313" key="3">
    <source>
        <dbReference type="Proteomes" id="UP001190700"/>
    </source>
</evidence>
<keyword evidence="3" id="KW-1185">Reference proteome</keyword>
<comment type="caution">
    <text evidence="2">The sequence shown here is derived from an EMBL/GenBank/DDBJ whole genome shotgun (WGS) entry which is preliminary data.</text>
</comment>
<dbReference type="EMBL" id="LGRX02001815">
    <property type="protein sequence ID" value="KAK3285437.1"/>
    <property type="molecule type" value="Genomic_DNA"/>
</dbReference>
<feature type="region of interest" description="Disordered" evidence="1">
    <location>
        <begin position="799"/>
        <end position="834"/>
    </location>
</feature>
<feature type="region of interest" description="Disordered" evidence="1">
    <location>
        <begin position="644"/>
        <end position="766"/>
    </location>
</feature>
<accession>A0AAE0LHJ5</accession>
<dbReference type="InterPro" id="IPR016024">
    <property type="entry name" value="ARM-type_fold"/>
</dbReference>
<reference evidence="2 3" key="1">
    <citation type="journal article" date="2015" name="Genome Biol. Evol.">
        <title>Comparative Genomics of a Bacterivorous Green Alga Reveals Evolutionary Causalities and Consequences of Phago-Mixotrophic Mode of Nutrition.</title>
        <authorList>
            <person name="Burns J.A."/>
            <person name="Paasch A."/>
            <person name="Narechania A."/>
            <person name="Kim E."/>
        </authorList>
    </citation>
    <scope>NUCLEOTIDE SEQUENCE [LARGE SCALE GENOMIC DNA]</scope>
    <source>
        <strain evidence="2 3">PLY_AMNH</strain>
    </source>
</reference>
<feature type="compositionally biased region" description="Polar residues" evidence="1">
    <location>
        <begin position="683"/>
        <end position="704"/>
    </location>
</feature>
<feature type="compositionally biased region" description="Polar residues" evidence="1">
    <location>
        <begin position="799"/>
        <end position="810"/>
    </location>
</feature>
<evidence type="ECO:0000313" key="2">
    <source>
        <dbReference type="EMBL" id="KAK3285437.1"/>
    </source>
</evidence>
<feature type="region of interest" description="Disordered" evidence="1">
    <location>
        <begin position="126"/>
        <end position="146"/>
    </location>
</feature>
<protein>
    <submittedName>
        <fullName evidence="2">Uncharacterized protein</fullName>
    </submittedName>
</protein>
<dbReference type="Proteomes" id="UP001190700">
    <property type="component" value="Unassembled WGS sequence"/>
</dbReference>
<evidence type="ECO:0000256" key="1">
    <source>
        <dbReference type="SAM" id="MobiDB-lite"/>
    </source>
</evidence>
<proteinExistence type="predicted"/>
<feature type="compositionally biased region" description="Basic and acidic residues" evidence="1">
    <location>
        <begin position="655"/>
        <end position="679"/>
    </location>
</feature>
<dbReference type="SUPFAM" id="SSF48371">
    <property type="entry name" value="ARM repeat"/>
    <property type="match status" value="1"/>
</dbReference>
<feature type="compositionally biased region" description="Basic and acidic residues" evidence="1">
    <location>
        <begin position="135"/>
        <end position="146"/>
    </location>
</feature>
<organism evidence="2 3">
    <name type="scientific">Cymbomonas tetramitiformis</name>
    <dbReference type="NCBI Taxonomy" id="36881"/>
    <lineage>
        <taxon>Eukaryota</taxon>
        <taxon>Viridiplantae</taxon>
        <taxon>Chlorophyta</taxon>
        <taxon>Pyramimonadophyceae</taxon>
        <taxon>Pyramimonadales</taxon>
        <taxon>Pyramimonadaceae</taxon>
        <taxon>Cymbomonas</taxon>
    </lineage>
</organism>
<sequence length="854" mass="93271">MGSMKNYCKEFFVSIQKTALSGCSEGCSNSTSLPRVKPRALKHWIVLCVQCIAQTDNPMSTTQAALEALRLLLDSDILQSCCEYGGRGYISSSDFIRNLVHDLLSMNAPSLLVQAVNHANTVAMQQRELTSRSGPADHKSPEGKVDSDVPFSEHLFSLLQTLLRIVEIVAVPYYREQLEVERERLTQECVSVGAANALCHVILSMLLFSGDGVSGQQGNFTQQASIHLGDPQTWSCVCESLKILRHFALGAAAFWRPAEAAEASQPREPRHRRVHQVPSSASGRTPVGAHTVVHITSDTWLDILWLLLSNCEERVQLASAMCLRAMLEHDNENGQYLRPAVERLLGEPSRLAALIDVMGQSATQATPEICSLLLCLLQYMNQSHEAAQVMMRLRLSRAITQSVLPSVAGHAADCACSLLLHVASTGRRPARTIYADGAVPAVLRVVEAFLSNQRSNVFIMTGGRVVSALNTLCRLLPYIPVESEELRHVWRVAVRILRRFIGIVVHCDHDPSPLPKENLFHGVDGKATIYFRKAAPLITALATVLQDLLRTPNAGNALDAHADVMCHLPCLIDVVDKVSDASHPVLCELRAAMEAAVALPVTTCMMLSHETGVLRARCKPAMQKSALGCCKITDFAARDVDVKETAKASSENPADDPRDGDMSQGNAEERPEQSPEDRGGPGTSEQGKDVQSQEEAPLQEASSSEMDDDSVDCNSVSGRDHMSHPSSRPASPANEEWPSALPPAPPLECDTSPRQPGSEYKRRRGRVCVQPSVATKRCRLNFAGPNEGLMRRETRVVQTTSSEEAVSGWSSEDCDSYESLHSHEDDSTGLECRSPLEVPSVESGHIWMSSARSH</sequence>
<feature type="region of interest" description="Disordered" evidence="1">
    <location>
        <begin position="260"/>
        <end position="285"/>
    </location>
</feature>
<dbReference type="AlphaFoldDB" id="A0AAE0LHJ5"/>
<gene>
    <name evidence="2" type="ORF">CYMTET_6961</name>
</gene>
<name>A0AAE0LHJ5_9CHLO</name>